<dbReference type="Proteomes" id="UP000653305">
    <property type="component" value="Unassembled WGS sequence"/>
</dbReference>
<sequence>GVIGLVPCAAGGTSTSKWQRGQFLYNQLVERSNAALQDGGCIRAMLWYQGERDANDTSSAGSYGARLRQFFSDIRLDLGSTLLPIVQVALATTAGRYVDTVRRVPFEIDLLNVVCVDTYDLEVKNNDRIHLSTSAQVQLDGMFADAVLFSTLDVCFI</sequence>
<proteinExistence type="predicted"/>
<feature type="non-terminal residue" evidence="3">
    <location>
        <position position="157"/>
    </location>
</feature>
<evidence type="ECO:0000313" key="3">
    <source>
        <dbReference type="EMBL" id="GFQ02740.1"/>
    </source>
</evidence>
<dbReference type="Pfam" id="PF03629">
    <property type="entry name" value="SASA"/>
    <property type="match status" value="1"/>
</dbReference>
<evidence type="ECO:0000259" key="2">
    <source>
        <dbReference type="Pfam" id="PF03629"/>
    </source>
</evidence>
<dbReference type="PANTHER" id="PTHR31988">
    <property type="entry name" value="ESTERASE, PUTATIVE (DUF303)-RELATED"/>
    <property type="match status" value="1"/>
</dbReference>
<reference evidence="3" key="1">
    <citation type="submission" date="2020-07" db="EMBL/GenBank/DDBJ databases">
        <title>Ethylene signaling mediates host invasion by parasitic plants.</title>
        <authorList>
            <person name="Yoshida S."/>
        </authorList>
    </citation>
    <scope>NUCLEOTIDE SEQUENCE</scope>
    <source>
        <strain evidence="3">Okayama</strain>
    </source>
</reference>
<dbReference type="GO" id="GO:0016787">
    <property type="term" value="F:hydrolase activity"/>
    <property type="evidence" value="ECO:0007669"/>
    <property type="project" value="UniProtKB-KW"/>
</dbReference>
<protein>
    <submittedName>
        <fullName evidence="3">Probable carbohydrate esterase at4g34215</fullName>
    </submittedName>
</protein>
<organism evidence="3 4">
    <name type="scientific">Phtheirospermum japonicum</name>
    <dbReference type="NCBI Taxonomy" id="374723"/>
    <lineage>
        <taxon>Eukaryota</taxon>
        <taxon>Viridiplantae</taxon>
        <taxon>Streptophyta</taxon>
        <taxon>Embryophyta</taxon>
        <taxon>Tracheophyta</taxon>
        <taxon>Spermatophyta</taxon>
        <taxon>Magnoliopsida</taxon>
        <taxon>eudicotyledons</taxon>
        <taxon>Gunneridae</taxon>
        <taxon>Pentapetalae</taxon>
        <taxon>asterids</taxon>
        <taxon>lamiids</taxon>
        <taxon>Lamiales</taxon>
        <taxon>Orobanchaceae</taxon>
        <taxon>Orobanchaceae incertae sedis</taxon>
        <taxon>Phtheirospermum</taxon>
    </lineage>
</organism>
<dbReference type="Gene3D" id="3.40.50.1110">
    <property type="entry name" value="SGNH hydrolase"/>
    <property type="match status" value="1"/>
</dbReference>
<dbReference type="AlphaFoldDB" id="A0A830CUM5"/>
<feature type="domain" description="Sialate O-acetylesterase" evidence="2">
    <location>
        <begin position="2"/>
        <end position="148"/>
    </location>
</feature>
<dbReference type="PANTHER" id="PTHR31988:SF15">
    <property type="entry name" value="ESTERASE, PUTATIVE (DUF303)-RELATED"/>
    <property type="match status" value="1"/>
</dbReference>
<gene>
    <name evidence="3" type="ORF">PHJA_002417900</name>
</gene>
<dbReference type="InterPro" id="IPR052940">
    <property type="entry name" value="Carb_Esterase_6"/>
</dbReference>
<comment type="caution">
    <text evidence="3">The sequence shown here is derived from an EMBL/GenBank/DDBJ whole genome shotgun (WGS) entry which is preliminary data.</text>
</comment>
<dbReference type="SUPFAM" id="SSF52266">
    <property type="entry name" value="SGNH hydrolase"/>
    <property type="match status" value="1"/>
</dbReference>
<keyword evidence="1" id="KW-0378">Hydrolase</keyword>
<dbReference type="OrthoDB" id="1717795at2759"/>
<name>A0A830CUM5_9LAMI</name>
<dbReference type="InterPro" id="IPR036514">
    <property type="entry name" value="SGNH_hydro_sf"/>
</dbReference>
<evidence type="ECO:0000313" key="4">
    <source>
        <dbReference type="Proteomes" id="UP000653305"/>
    </source>
</evidence>
<dbReference type="InterPro" id="IPR005181">
    <property type="entry name" value="SASA"/>
</dbReference>
<dbReference type="EMBL" id="BMAC01000771">
    <property type="protein sequence ID" value="GFQ02740.1"/>
    <property type="molecule type" value="Genomic_DNA"/>
</dbReference>
<accession>A0A830CUM5</accession>
<evidence type="ECO:0000256" key="1">
    <source>
        <dbReference type="ARBA" id="ARBA00022801"/>
    </source>
</evidence>
<keyword evidence="4" id="KW-1185">Reference proteome</keyword>